<dbReference type="GO" id="GO:0005737">
    <property type="term" value="C:cytoplasm"/>
    <property type="evidence" value="ECO:0007669"/>
    <property type="project" value="UniProtKB-SubCell"/>
</dbReference>
<dbReference type="InterPro" id="IPR002104">
    <property type="entry name" value="Integrase_catalytic"/>
</dbReference>
<dbReference type="EMBL" id="QZVT01000010">
    <property type="protein sequence ID" value="RJT76944.1"/>
    <property type="molecule type" value="Genomic_DNA"/>
</dbReference>
<reference evidence="5 6" key="1">
    <citation type="submission" date="2018-09" db="EMBL/GenBank/DDBJ databases">
        <title>Novel species of Arthrobacter.</title>
        <authorList>
            <person name="Liu Q."/>
            <person name="Xin Y.-H."/>
        </authorList>
    </citation>
    <scope>NUCLEOTIDE SEQUENCE [LARGE SCALE GENOMIC DNA]</scope>
    <source>
        <strain evidence="5 6">Hz2</strain>
    </source>
</reference>
<dbReference type="Proteomes" id="UP000272560">
    <property type="component" value="Unassembled WGS sequence"/>
</dbReference>
<gene>
    <name evidence="5" type="ORF">D6T63_15920</name>
</gene>
<proteinExistence type="predicted"/>
<evidence type="ECO:0000259" key="4">
    <source>
        <dbReference type="PROSITE" id="PS51898"/>
    </source>
</evidence>
<evidence type="ECO:0000313" key="6">
    <source>
        <dbReference type="Proteomes" id="UP000272560"/>
    </source>
</evidence>
<name>A0A3A5LZA0_9MICC</name>
<dbReference type="PROSITE" id="PS51898">
    <property type="entry name" value="TYR_RECOMBINASE"/>
    <property type="match status" value="1"/>
</dbReference>
<evidence type="ECO:0000256" key="3">
    <source>
        <dbReference type="ARBA" id="ARBA00023172"/>
    </source>
</evidence>
<dbReference type="PANTHER" id="PTHR30349">
    <property type="entry name" value="PHAGE INTEGRASE-RELATED"/>
    <property type="match status" value="1"/>
</dbReference>
<sequence>MRLLSNVVPLHEEAFVFDAMLQGWRNQQLSRGLNRQGIDTRIGLIRRFTLFCERSPWQWTATDLEDFTVHLTSRGKPLARSTVRSYHGVVRAFCAYLTDGRYEWMMECEARFGSAPQQICHDWNTTVHLLEYEGRAQRRALTFEELEAFFSCADQRVDLIVATGKKGGLAALRDAQIFKTVYAFGLRRAEVLGLDTADLRPNPAAPRFESFGAVQVRWGKGSRGSGPKRRTVLTVPEFDWAIEGLQQWVEQGRSRFATTKPTSDGRALWPTERGTRVSDRYLAQRFAEIRDEAGLPPELSLHCLRHTYITNLIEWGYSEKFVQDQVGHLYASTTAIYTSVGDDYKNRVIAQALSRIYGSSHATS</sequence>
<dbReference type="InterPro" id="IPR013762">
    <property type="entry name" value="Integrase-like_cat_sf"/>
</dbReference>
<dbReference type="Gene3D" id="1.10.443.10">
    <property type="entry name" value="Intergrase catalytic core"/>
    <property type="match status" value="1"/>
</dbReference>
<evidence type="ECO:0000256" key="1">
    <source>
        <dbReference type="ARBA" id="ARBA00004496"/>
    </source>
</evidence>
<dbReference type="PANTHER" id="PTHR30349:SF77">
    <property type="entry name" value="TYROSINE RECOMBINASE XERC"/>
    <property type="match status" value="1"/>
</dbReference>
<comment type="caution">
    <text evidence="5">The sequence shown here is derived from an EMBL/GenBank/DDBJ whole genome shotgun (WGS) entry which is preliminary data.</text>
</comment>
<dbReference type="GO" id="GO:0006310">
    <property type="term" value="P:DNA recombination"/>
    <property type="evidence" value="ECO:0007669"/>
    <property type="project" value="UniProtKB-KW"/>
</dbReference>
<feature type="domain" description="Tyr recombinase" evidence="4">
    <location>
        <begin position="136"/>
        <end position="351"/>
    </location>
</feature>
<keyword evidence="3" id="KW-0233">DNA recombination</keyword>
<protein>
    <submittedName>
        <fullName evidence="5">Site-specific integrase</fullName>
    </submittedName>
</protein>
<dbReference type="InterPro" id="IPR011010">
    <property type="entry name" value="DNA_brk_join_enz"/>
</dbReference>
<comment type="subcellular location">
    <subcellularLocation>
        <location evidence="1">Cytoplasm</location>
    </subcellularLocation>
</comment>
<evidence type="ECO:0000313" key="5">
    <source>
        <dbReference type="EMBL" id="RJT76944.1"/>
    </source>
</evidence>
<dbReference type="GO" id="GO:0003677">
    <property type="term" value="F:DNA binding"/>
    <property type="evidence" value="ECO:0007669"/>
    <property type="project" value="InterPro"/>
</dbReference>
<dbReference type="InterPro" id="IPR050090">
    <property type="entry name" value="Tyrosine_recombinase_XerCD"/>
</dbReference>
<keyword evidence="6" id="KW-1185">Reference proteome</keyword>
<dbReference type="OrthoDB" id="3698359at2"/>
<evidence type="ECO:0000256" key="2">
    <source>
        <dbReference type="ARBA" id="ARBA00022908"/>
    </source>
</evidence>
<dbReference type="GO" id="GO:0015074">
    <property type="term" value="P:DNA integration"/>
    <property type="evidence" value="ECO:0007669"/>
    <property type="project" value="UniProtKB-KW"/>
</dbReference>
<accession>A0A3A5LZA0</accession>
<dbReference type="Pfam" id="PF00589">
    <property type="entry name" value="Phage_integrase"/>
    <property type="match status" value="1"/>
</dbReference>
<dbReference type="SUPFAM" id="SSF56349">
    <property type="entry name" value="DNA breaking-rejoining enzymes"/>
    <property type="match status" value="1"/>
</dbReference>
<keyword evidence="2" id="KW-0229">DNA integration</keyword>
<organism evidence="5 6">
    <name type="scientific">Arthrobacter cheniae</name>
    <dbReference type="NCBI Taxonomy" id="1258888"/>
    <lineage>
        <taxon>Bacteria</taxon>
        <taxon>Bacillati</taxon>
        <taxon>Actinomycetota</taxon>
        <taxon>Actinomycetes</taxon>
        <taxon>Micrococcales</taxon>
        <taxon>Micrococcaceae</taxon>
        <taxon>Arthrobacter</taxon>
    </lineage>
</organism>
<dbReference type="AlphaFoldDB" id="A0A3A5LZA0"/>